<dbReference type="PANTHER" id="PTHR22604">
    <property type="entry name" value="OXIDOREDUCTASES"/>
    <property type="match status" value="1"/>
</dbReference>
<evidence type="ECO:0000259" key="5">
    <source>
        <dbReference type="Pfam" id="PF22725"/>
    </source>
</evidence>
<dbReference type="SUPFAM" id="SSF51735">
    <property type="entry name" value="NAD(P)-binding Rossmann-fold domains"/>
    <property type="match status" value="1"/>
</dbReference>
<dbReference type="InterPro" id="IPR000683">
    <property type="entry name" value="Gfo/Idh/MocA-like_OxRdtase_N"/>
</dbReference>
<protein>
    <submittedName>
        <fullName evidence="6">Gfo/Idh/MocA family oxidoreductase</fullName>
    </submittedName>
</protein>
<evidence type="ECO:0000259" key="4">
    <source>
        <dbReference type="Pfam" id="PF01408"/>
    </source>
</evidence>
<dbReference type="Gene3D" id="3.40.50.720">
    <property type="entry name" value="NAD(P)-binding Rossmann-like Domain"/>
    <property type="match status" value="1"/>
</dbReference>
<dbReference type="InterPro" id="IPR055170">
    <property type="entry name" value="GFO_IDH_MocA-like_dom"/>
</dbReference>
<dbReference type="EMBL" id="BAABLP010000002">
    <property type="protein sequence ID" value="GAA4739985.1"/>
    <property type="molecule type" value="Genomic_DNA"/>
</dbReference>
<dbReference type="Pfam" id="PF01408">
    <property type="entry name" value="GFO_IDH_MocA"/>
    <property type="match status" value="1"/>
</dbReference>
<dbReference type="InterPro" id="IPR050984">
    <property type="entry name" value="Gfo/Idh/MocA_domain"/>
</dbReference>
<keyword evidence="2" id="KW-0560">Oxidoreductase</keyword>
<organism evidence="6 7">
    <name type="scientific">Amnibacterium soli</name>
    <dbReference type="NCBI Taxonomy" id="1282736"/>
    <lineage>
        <taxon>Bacteria</taxon>
        <taxon>Bacillati</taxon>
        <taxon>Actinomycetota</taxon>
        <taxon>Actinomycetes</taxon>
        <taxon>Micrococcales</taxon>
        <taxon>Microbacteriaceae</taxon>
        <taxon>Amnibacterium</taxon>
    </lineage>
</organism>
<keyword evidence="7" id="KW-1185">Reference proteome</keyword>
<accession>A0ABP8YWT5</accession>
<keyword evidence="3" id="KW-0520">NAD</keyword>
<reference evidence="7" key="1">
    <citation type="journal article" date="2019" name="Int. J. Syst. Evol. Microbiol.">
        <title>The Global Catalogue of Microorganisms (GCM) 10K type strain sequencing project: providing services to taxonomists for standard genome sequencing and annotation.</title>
        <authorList>
            <consortium name="The Broad Institute Genomics Platform"/>
            <consortium name="The Broad Institute Genome Sequencing Center for Infectious Disease"/>
            <person name="Wu L."/>
            <person name="Ma J."/>
        </authorList>
    </citation>
    <scope>NUCLEOTIDE SEQUENCE [LARGE SCALE GENOMIC DNA]</scope>
    <source>
        <strain evidence="7">JCM 19015</strain>
    </source>
</reference>
<dbReference type="RefSeq" id="WP_345479770.1">
    <property type="nucleotide sequence ID" value="NZ_BAABLP010000002.1"/>
</dbReference>
<feature type="domain" description="GFO/IDH/MocA-like oxidoreductase" evidence="5">
    <location>
        <begin position="147"/>
        <end position="261"/>
    </location>
</feature>
<dbReference type="PANTHER" id="PTHR22604:SF105">
    <property type="entry name" value="TRANS-1,2-DIHYDROBENZENE-1,2-DIOL DEHYDROGENASE"/>
    <property type="match status" value="1"/>
</dbReference>
<proteinExistence type="inferred from homology"/>
<dbReference type="InterPro" id="IPR036291">
    <property type="entry name" value="NAD(P)-bd_dom_sf"/>
</dbReference>
<evidence type="ECO:0000256" key="3">
    <source>
        <dbReference type="ARBA" id="ARBA00023027"/>
    </source>
</evidence>
<name>A0ABP8YWT5_9MICO</name>
<evidence type="ECO:0000256" key="1">
    <source>
        <dbReference type="ARBA" id="ARBA00010928"/>
    </source>
</evidence>
<sequence>MPAFLPQPRPLPEAPSLRWGVLAPGGIAGRFVDAVLARTGQRVVAVGSRSAERAEAFARDHGVERWHGSYEALVADPEVDVVYIASPHSAHAEQALLAIAAGKHVLIEKPFTADAASARVVRDAAAAAGVLAMEAMWTRYLPQYDVLRQLLDDGAVGEIGLVEADFGFAFPFDPAHRLYDPAQAGGALLDAGVYPLSFVSSVLGAPTAVTARGSLAPTGVDERATMLLDYADPEVRGIASTALTSMLPVQATISGTEGIIELIPPFLFPTGIRFSANGPMAAEAPLEWVDRTFDDRYDGLSYEATALAGYVAEGRLESPVHPLDEVVSVLEVIDETRRQLGAR</sequence>
<evidence type="ECO:0000313" key="6">
    <source>
        <dbReference type="EMBL" id="GAA4739985.1"/>
    </source>
</evidence>
<evidence type="ECO:0000256" key="2">
    <source>
        <dbReference type="ARBA" id="ARBA00023002"/>
    </source>
</evidence>
<comment type="caution">
    <text evidence="6">The sequence shown here is derived from an EMBL/GenBank/DDBJ whole genome shotgun (WGS) entry which is preliminary data.</text>
</comment>
<gene>
    <name evidence="6" type="ORF">GCM10025783_08630</name>
</gene>
<dbReference type="SUPFAM" id="SSF55347">
    <property type="entry name" value="Glyceraldehyde-3-phosphate dehydrogenase-like, C-terminal domain"/>
    <property type="match status" value="1"/>
</dbReference>
<evidence type="ECO:0000313" key="7">
    <source>
        <dbReference type="Proteomes" id="UP001500121"/>
    </source>
</evidence>
<dbReference type="Pfam" id="PF22725">
    <property type="entry name" value="GFO_IDH_MocA_C3"/>
    <property type="match status" value="1"/>
</dbReference>
<feature type="domain" description="Gfo/Idh/MocA-like oxidoreductase N-terminal" evidence="4">
    <location>
        <begin position="18"/>
        <end position="133"/>
    </location>
</feature>
<dbReference type="Proteomes" id="UP001500121">
    <property type="component" value="Unassembled WGS sequence"/>
</dbReference>
<dbReference type="Gene3D" id="3.30.360.10">
    <property type="entry name" value="Dihydrodipicolinate Reductase, domain 2"/>
    <property type="match status" value="1"/>
</dbReference>
<comment type="similarity">
    <text evidence="1">Belongs to the Gfo/Idh/MocA family.</text>
</comment>